<organism evidence="2 3">
    <name type="scientific">Lineolata rhizophorae</name>
    <dbReference type="NCBI Taxonomy" id="578093"/>
    <lineage>
        <taxon>Eukaryota</taxon>
        <taxon>Fungi</taxon>
        <taxon>Dikarya</taxon>
        <taxon>Ascomycota</taxon>
        <taxon>Pezizomycotina</taxon>
        <taxon>Dothideomycetes</taxon>
        <taxon>Dothideomycetes incertae sedis</taxon>
        <taxon>Lineolatales</taxon>
        <taxon>Lineolataceae</taxon>
        <taxon>Lineolata</taxon>
    </lineage>
</organism>
<evidence type="ECO:0000256" key="1">
    <source>
        <dbReference type="SAM" id="MobiDB-lite"/>
    </source>
</evidence>
<proteinExistence type="predicted"/>
<evidence type="ECO:0000313" key="3">
    <source>
        <dbReference type="Proteomes" id="UP000799766"/>
    </source>
</evidence>
<dbReference type="AlphaFoldDB" id="A0A6A6NVJ0"/>
<sequence>MCGREPDVGEKRAVGRALDGDLRSGAARLAEDQRSCSTFDARDAVFLPLATPATNDVSWRGGAVTRRRHRRPGSSCASAAPLQFPNRTENGQRYHGSMHDAGSHGARLEEFQLYNANRRTCYRLIMLLFITAYERILHNALTGSASLSVCLHSIKKRCS</sequence>
<keyword evidence="3" id="KW-1185">Reference proteome</keyword>
<gene>
    <name evidence="2" type="ORF">BDY21DRAFT_68288</name>
</gene>
<dbReference type="EMBL" id="MU001686">
    <property type="protein sequence ID" value="KAF2455588.1"/>
    <property type="molecule type" value="Genomic_DNA"/>
</dbReference>
<protein>
    <submittedName>
        <fullName evidence="2">Uncharacterized protein</fullName>
    </submittedName>
</protein>
<reference evidence="2" key="1">
    <citation type="journal article" date="2020" name="Stud. Mycol.">
        <title>101 Dothideomycetes genomes: a test case for predicting lifestyles and emergence of pathogens.</title>
        <authorList>
            <person name="Haridas S."/>
            <person name="Albert R."/>
            <person name="Binder M."/>
            <person name="Bloem J."/>
            <person name="Labutti K."/>
            <person name="Salamov A."/>
            <person name="Andreopoulos B."/>
            <person name="Baker S."/>
            <person name="Barry K."/>
            <person name="Bills G."/>
            <person name="Bluhm B."/>
            <person name="Cannon C."/>
            <person name="Castanera R."/>
            <person name="Culley D."/>
            <person name="Daum C."/>
            <person name="Ezra D."/>
            <person name="Gonzalez J."/>
            <person name="Henrissat B."/>
            <person name="Kuo A."/>
            <person name="Liang C."/>
            <person name="Lipzen A."/>
            <person name="Lutzoni F."/>
            <person name="Magnuson J."/>
            <person name="Mondo S."/>
            <person name="Nolan M."/>
            <person name="Ohm R."/>
            <person name="Pangilinan J."/>
            <person name="Park H.-J."/>
            <person name="Ramirez L."/>
            <person name="Alfaro M."/>
            <person name="Sun H."/>
            <person name="Tritt A."/>
            <person name="Yoshinaga Y."/>
            <person name="Zwiers L.-H."/>
            <person name="Turgeon B."/>
            <person name="Goodwin S."/>
            <person name="Spatafora J."/>
            <person name="Crous P."/>
            <person name="Grigoriev I."/>
        </authorList>
    </citation>
    <scope>NUCLEOTIDE SEQUENCE</scope>
    <source>
        <strain evidence="2">ATCC 16933</strain>
    </source>
</reference>
<name>A0A6A6NVJ0_9PEZI</name>
<accession>A0A6A6NVJ0</accession>
<dbReference type="Proteomes" id="UP000799766">
    <property type="component" value="Unassembled WGS sequence"/>
</dbReference>
<feature type="region of interest" description="Disordered" evidence="1">
    <location>
        <begin position="61"/>
        <end position="82"/>
    </location>
</feature>
<evidence type="ECO:0000313" key="2">
    <source>
        <dbReference type="EMBL" id="KAF2455588.1"/>
    </source>
</evidence>